<dbReference type="OMA" id="HTEAYKC"/>
<dbReference type="GO" id="GO:0006955">
    <property type="term" value="P:immune response"/>
    <property type="evidence" value="ECO:0007669"/>
    <property type="project" value="InterPro"/>
</dbReference>
<keyword evidence="5" id="KW-1185">Reference proteome</keyword>
<dbReference type="AlphaFoldDB" id="A0A401NXT4"/>
<feature type="domain" description="Chemokine interleukin-8-like" evidence="3">
    <location>
        <begin position="25"/>
        <end position="86"/>
    </location>
</feature>
<proteinExistence type="predicted"/>
<dbReference type="Pfam" id="PF00048">
    <property type="entry name" value="IL8"/>
    <property type="match status" value="1"/>
</dbReference>
<name>A0A401NXT4_SCYTO</name>
<keyword evidence="2" id="KW-0732">Signal</keyword>
<dbReference type="GO" id="GO:0008009">
    <property type="term" value="F:chemokine activity"/>
    <property type="evidence" value="ECO:0007669"/>
    <property type="project" value="InterPro"/>
</dbReference>
<dbReference type="Gene3D" id="2.40.50.40">
    <property type="match status" value="1"/>
</dbReference>
<feature type="signal peptide" evidence="2">
    <location>
        <begin position="1"/>
        <end position="23"/>
    </location>
</feature>
<reference evidence="4 5" key="1">
    <citation type="journal article" date="2018" name="Nat. Ecol. Evol.">
        <title>Shark genomes provide insights into elasmobranch evolution and the origin of vertebrates.</title>
        <authorList>
            <person name="Hara Y"/>
            <person name="Yamaguchi K"/>
            <person name="Onimaru K"/>
            <person name="Kadota M"/>
            <person name="Koyanagi M"/>
            <person name="Keeley SD"/>
            <person name="Tatsumi K"/>
            <person name="Tanaka K"/>
            <person name="Motone F"/>
            <person name="Kageyama Y"/>
            <person name="Nozu R"/>
            <person name="Adachi N"/>
            <person name="Nishimura O"/>
            <person name="Nakagawa R"/>
            <person name="Tanegashima C"/>
            <person name="Kiyatake I"/>
            <person name="Matsumoto R"/>
            <person name="Murakumo K"/>
            <person name="Nishida K"/>
            <person name="Terakita A"/>
            <person name="Kuratani S"/>
            <person name="Sato K"/>
            <person name="Hyodo S Kuraku.S."/>
        </authorList>
    </citation>
    <scope>NUCLEOTIDE SEQUENCE [LARGE SCALE GENOMIC DNA]</scope>
</reference>
<dbReference type="OrthoDB" id="8667291at2759"/>
<dbReference type="InterPro" id="IPR036048">
    <property type="entry name" value="Interleukin_8-like_sf"/>
</dbReference>
<sequence length="100" mass="11985">MKGLLAATLLLLLIVICSIEVEAYKCKCTRKSPKIRYKDVRKVESRPRYPYCKEKMIFVTMAKGDRFKGRQYCLHPKLPTTRHLLKLHENWRKDLRVYEE</sequence>
<evidence type="ECO:0000313" key="4">
    <source>
        <dbReference type="EMBL" id="GCB65682.1"/>
    </source>
</evidence>
<dbReference type="GO" id="GO:0005615">
    <property type="term" value="C:extracellular space"/>
    <property type="evidence" value="ECO:0007669"/>
    <property type="project" value="UniProtKB-KW"/>
</dbReference>
<evidence type="ECO:0000256" key="1">
    <source>
        <dbReference type="ARBA" id="ARBA00022514"/>
    </source>
</evidence>
<keyword evidence="1" id="KW-0202">Cytokine</keyword>
<evidence type="ECO:0000313" key="5">
    <source>
        <dbReference type="Proteomes" id="UP000288216"/>
    </source>
</evidence>
<organism evidence="4 5">
    <name type="scientific">Scyliorhinus torazame</name>
    <name type="common">Cloudy catshark</name>
    <name type="synonym">Catulus torazame</name>
    <dbReference type="NCBI Taxonomy" id="75743"/>
    <lineage>
        <taxon>Eukaryota</taxon>
        <taxon>Metazoa</taxon>
        <taxon>Chordata</taxon>
        <taxon>Craniata</taxon>
        <taxon>Vertebrata</taxon>
        <taxon>Chondrichthyes</taxon>
        <taxon>Elasmobranchii</taxon>
        <taxon>Galeomorphii</taxon>
        <taxon>Galeoidea</taxon>
        <taxon>Carcharhiniformes</taxon>
        <taxon>Scyliorhinidae</taxon>
        <taxon>Scyliorhinus</taxon>
    </lineage>
</organism>
<dbReference type="STRING" id="75743.A0A401NXT4"/>
<accession>A0A401NXT4</accession>
<evidence type="ECO:0000259" key="3">
    <source>
        <dbReference type="Pfam" id="PF00048"/>
    </source>
</evidence>
<dbReference type="InterPro" id="IPR001811">
    <property type="entry name" value="Chemokine_IL8-like_dom"/>
</dbReference>
<dbReference type="SUPFAM" id="SSF54117">
    <property type="entry name" value="Interleukin 8-like chemokines"/>
    <property type="match status" value="1"/>
</dbReference>
<comment type="caution">
    <text evidence="4">The sequence shown here is derived from an EMBL/GenBank/DDBJ whole genome shotgun (WGS) entry which is preliminary data.</text>
</comment>
<feature type="chain" id="PRO_5019021854" description="Chemokine interleukin-8-like domain-containing protein" evidence="2">
    <location>
        <begin position="24"/>
        <end position="100"/>
    </location>
</feature>
<dbReference type="Proteomes" id="UP000288216">
    <property type="component" value="Unassembled WGS sequence"/>
</dbReference>
<protein>
    <recommendedName>
        <fullName evidence="3">Chemokine interleukin-8-like domain-containing protein</fullName>
    </recommendedName>
</protein>
<gene>
    <name evidence="4" type="ORF">scyTo_0007769</name>
</gene>
<dbReference type="EMBL" id="BFAA01002868">
    <property type="protein sequence ID" value="GCB65682.1"/>
    <property type="molecule type" value="Genomic_DNA"/>
</dbReference>
<evidence type="ECO:0000256" key="2">
    <source>
        <dbReference type="SAM" id="SignalP"/>
    </source>
</evidence>
<dbReference type="PRINTS" id="PR00436">
    <property type="entry name" value="INTERLEUKIN8"/>
</dbReference>